<dbReference type="AlphaFoldDB" id="A0A511UZE7"/>
<dbReference type="Proteomes" id="UP000321491">
    <property type="component" value="Unassembled WGS sequence"/>
</dbReference>
<comment type="caution">
    <text evidence="1">The sequence shown here is derived from an EMBL/GenBank/DDBJ whole genome shotgun (WGS) entry which is preliminary data.</text>
</comment>
<accession>A0A511UZE7</accession>
<reference evidence="1 2" key="1">
    <citation type="submission" date="2019-07" db="EMBL/GenBank/DDBJ databases">
        <title>Whole genome shotgun sequence of Cerasibacillus quisquiliarum NBRC 102429.</title>
        <authorList>
            <person name="Hosoyama A."/>
            <person name="Uohara A."/>
            <person name="Ohji S."/>
            <person name="Ichikawa N."/>
        </authorList>
    </citation>
    <scope>NUCLEOTIDE SEQUENCE [LARGE SCALE GENOMIC DNA]</scope>
    <source>
        <strain evidence="1 2">NBRC 102429</strain>
    </source>
</reference>
<evidence type="ECO:0000313" key="2">
    <source>
        <dbReference type="Proteomes" id="UP000321491"/>
    </source>
</evidence>
<protein>
    <submittedName>
        <fullName evidence="1">Uncharacterized protein</fullName>
    </submittedName>
</protein>
<name>A0A511UZE7_9BACI</name>
<dbReference type="RefSeq" id="WP_146938398.1">
    <property type="nucleotide sequence ID" value="NZ_BJXW01000026.1"/>
</dbReference>
<keyword evidence="2" id="KW-1185">Reference proteome</keyword>
<dbReference type="EMBL" id="BJXW01000026">
    <property type="protein sequence ID" value="GEN32025.1"/>
    <property type="molecule type" value="Genomic_DNA"/>
</dbReference>
<gene>
    <name evidence="1" type="ORF">CQU01_22630</name>
</gene>
<proteinExistence type="predicted"/>
<dbReference type="OrthoDB" id="2943530at2"/>
<sequence length="92" mass="11239">MVKTRNDFPSEDDYYKYTRSLEFLLNYSLEGKTAKQIHEEMRIDQEWLHYVEKGLEVLKKEGQMKGIDMIRMVDIYVMEDEDYEGWLENFNK</sequence>
<organism evidence="1 2">
    <name type="scientific">Cerasibacillus quisquiliarum</name>
    <dbReference type="NCBI Taxonomy" id="227865"/>
    <lineage>
        <taxon>Bacteria</taxon>
        <taxon>Bacillati</taxon>
        <taxon>Bacillota</taxon>
        <taxon>Bacilli</taxon>
        <taxon>Bacillales</taxon>
        <taxon>Bacillaceae</taxon>
        <taxon>Cerasibacillus</taxon>
    </lineage>
</organism>
<evidence type="ECO:0000313" key="1">
    <source>
        <dbReference type="EMBL" id="GEN32025.1"/>
    </source>
</evidence>